<evidence type="ECO:0000256" key="1">
    <source>
        <dbReference type="ARBA" id="ARBA00004141"/>
    </source>
</evidence>
<gene>
    <name evidence="5" type="ORF">NEMBOFW57_009472</name>
</gene>
<dbReference type="InterPro" id="IPR050173">
    <property type="entry name" value="ABC_transporter_C-like"/>
</dbReference>
<protein>
    <submittedName>
        <fullName evidence="5">Uncharacterized protein</fullName>
    </submittedName>
</protein>
<organism evidence="5 6">
    <name type="scientific">Staphylotrichum longicolle</name>
    <dbReference type="NCBI Taxonomy" id="669026"/>
    <lineage>
        <taxon>Eukaryota</taxon>
        <taxon>Fungi</taxon>
        <taxon>Dikarya</taxon>
        <taxon>Ascomycota</taxon>
        <taxon>Pezizomycotina</taxon>
        <taxon>Sordariomycetes</taxon>
        <taxon>Sordariomycetidae</taxon>
        <taxon>Sordariales</taxon>
        <taxon>Chaetomiaceae</taxon>
        <taxon>Staphylotrichum</taxon>
    </lineage>
</organism>
<dbReference type="Gene3D" id="3.40.50.300">
    <property type="entry name" value="P-loop containing nucleotide triphosphate hydrolases"/>
    <property type="match status" value="1"/>
</dbReference>
<evidence type="ECO:0000256" key="3">
    <source>
        <dbReference type="ARBA" id="ARBA00022741"/>
    </source>
</evidence>
<comment type="caution">
    <text evidence="5">The sequence shown here is derived from an EMBL/GenBank/DDBJ whole genome shotgun (WGS) entry which is preliminary data.</text>
</comment>
<dbReference type="PANTHER" id="PTHR24223">
    <property type="entry name" value="ATP-BINDING CASSETTE SUB-FAMILY C"/>
    <property type="match status" value="1"/>
</dbReference>
<dbReference type="GO" id="GO:0005524">
    <property type="term" value="F:ATP binding"/>
    <property type="evidence" value="ECO:0007669"/>
    <property type="project" value="UniProtKB-KW"/>
</dbReference>
<keyword evidence="6" id="KW-1185">Reference proteome</keyword>
<keyword evidence="4" id="KW-0067">ATP-binding</keyword>
<evidence type="ECO:0000313" key="6">
    <source>
        <dbReference type="Proteomes" id="UP001197093"/>
    </source>
</evidence>
<dbReference type="PANTHER" id="PTHR24223:SF456">
    <property type="entry name" value="MULTIDRUG RESISTANCE-ASSOCIATED PROTEIN LETHAL(2)03659"/>
    <property type="match status" value="1"/>
</dbReference>
<dbReference type="SUPFAM" id="SSF52540">
    <property type="entry name" value="P-loop containing nucleoside triphosphate hydrolases"/>
    <property type="match status" value="1"/>
</dbReference>
<dbReference type="Proteomes" id="UP001197093">
    <property type="component" value="Unassembled WGS sequence"/>
</dbReference>
<dbReference type="InterPro" id="IPR027417">
    <property type="entry name" value="P-loop_NTPase"/>
</dbReference>
<dbReference type="AlphaFoldDB" id="A0AAD4ESW8"/>
<evidence type="ECO:0000313" key="5">
    <source>
        <dbReference type="EMBL" id="KAG7284857.1"/>
    </source>
</evidence>
<dbReference type="EMBL" id="JAHCVI010000005">
    <property type="protein sequence ID" value="KAG7284857.1"/>
    <property type="molecule type" value="Genomic_DNA"/>
</dbReference>
<reference evidence="5" key="1">
    <citation type="submission" date="2023-02" db="EMBL/GenBank/DDBJ databases">
        <authorList>
            <person name="Palmer J.M."/>
        </authorList>
    </citation>
    <scope>NUCLEOTIDE SEQUENCE</scope>
    <source>
        <strain evidence="5">FW57</strain>
    </source>
</reference>
<evidence type="ECO:0000256" key="2">
    <source>
        <dbReference type="ARBA" id="ARBA00009726"/>
    </source>
</evidence>
<keyword evidence="3" id="KW-0547">Nucleotide-binding</keyword>
<accession>A0AAD4ESW8</accession>
<proteinExistence type="inferred from homology"/>
<dbReference type="GO" id="GO:0016020">
    <property type="term" value="C:membrane"/>
    <property type="evidence" value="ECO:0007669"/>
    <property type="project" value="UniProtKB-SubCell"/>
</dbReference>
<sequence>MAACLPVNLYLSRRYAAAQGLILLAVVSLATYAKITGELTPSVAFVFEGYPADPYSLKGLVTGLLDAWISLKRIDQYLQEPEMSKIVAKGKNVLFEGIIYAPAAPAPGERHDERATKADWILPGAIAYVAQIPWIGNATIKENILFALPLDEERYQKVTAACALTQDFKALPNGDDTEVGANGINLSAASVMDDIFSAVDAHIGRHVLENALADGSELAAGRTRILITHYVGLYRPKTTYLVELR</sequence>
<comment type="subcellular location">
    <subcellularLocation>
        <location evidence="1">Membrane</location>
        <topology evidence="1">Multi-pass membrane protein</topology>
    </subcellularLocation>
</comment>
<comment type="similarity">
    <text evidence="2">Belongs to the ABC transporter superfamily. ABCC family. Conjugate transporter (TC 3.A.1.208) subfamily.</text>
</comment>
<evidence type="ECO:0000256" key="4">
    <source>
        <dbReference type="ARBA" id="ARBA00022840"/>
    </source>
</evidence>
<dbReference type="GO" id="GO:0042626">
    <property type="term" value="F:ATPase-coupled transmembrane transporter activity"/>
    <property type="evidence" value="ECO:0007669"/>
    <property type="project" value="TreeGrafter"/>
</dbReference>
<name>A0AAD4ESW8_9PEZI</name>